<name>A0A9P4P149_9PEZI</name>
<dbReference type="EMBL" id="MU007013">
    <property type="protein sequence ID" value="KAF2435390.1"/>
    <property type="molecule type" value="Genomic_DNA"/>
</dbReference>
<feature type="domain" description="Tyrosine-protein phosphatase" evidence="5">
    <location>
        <begin position="116"/>
        <end position="257"/>
    </location>
</feature>
<accession>A0A9P4P149</accession>
<feature type="compositionally biased region" description="Low complexity" evidence="4">
    <location>
        <begin position="31"/>
        <end position="72"/>
    </location>
</feature>
<keyword evidence="8" id="KW-1185">Reference proteome</keyword>
<dbReference type="PROSITE" id="PS50056">
    <property type="entry name" value="TYR_PHOSPHATASE_2"/>
    <property type="match status" value="1"/>
</dbReference>
<evidence type="ECO:0000259" key="6">
    <source>
        <dbReference type="PROSITE" id="PS50056"/>
    </source>
</evidence>
<dbReference type="InterPro" id="IPR016130">
    <property type="entry name" value="Tyr_Pase_AS"/>
</dbReference>
<dbReference type="InterPro" id="IPR020422">
    <property type="entry name" value="TYR_PHOSPHATASE_DUAL_dom"/>
</dbReference>
<dbReference type="CDD" id="cd14498">
    <property type="entry name" value="DSP"/>
    <property type="match status" value="1"/>
</dbReference>
<comment type="similarity">
    <text evidence="1">Belongs to the protein-tyrosine phosphatase family. Non-receptor class dual specificity subfamily.</text>
</comment>
<dbReference type="PANTHER" id="PTHR45961:SF6">
    <property type="entry name" value="IP21249P"/>
    <property type="match status" value="1"/>
</dbReference>
<dbReference type="Pfam" id="PF00782">
    <property type="entry name" value="DSPc"/>
    <property type="match status" value="1"/>
</dbReference>
<dbReference type="InterPro" id="IPR029021">
    <property type="entry name" value="Prot-tyrosine_phosphatase-like"/>
</dbReference>
<dbReference type="SMART" id="SM00195">
    <property type="entry name" value="DSPc"/>
    <property type="match status" value="1"/>
</dbReference>
<sequence length="519" mass="58617">MAVVSPKTQNNSSQDCGPPADLEPPADITNSSTTTSSASVAKSSSPPKSQPTTADTNLAATSSMASSLAVTTEQPHEANINHATEFPSLPTQRSDSTLRTTPQRLITSSVGKELCHISCVNDDLFISGRAPTFEHGLLKALEITHILNMTRYPSSNLSGITHSQIPVNDNEEERMQLYFSAIAHFIAEALSVPGNKVLVHCRVGISRSATAVLAFLIMKKNMPLQDAWNLLKARRKIVKPNPAFCAELRMLHEDVFGKETKVRLTRRDIIPFEPLDWKYSLRDILHGELDFYKQLVIKTAASQSSSRKALLAFDPHNEIRLRRAKQIKKVPTGIQKLLKRQLEQIKTATTPVDILIDFLKEAFDYMIARNAEDKSRQRMLVGIEFLEESLPFLSIKRTTMLLWEVTQYEQWHIFCKEDGKAEAEAWLYEMIADIFLQELKVPDAQAENDHVLSRELREEILIAYKLAALVLEPAFETEEGKLNRDKRVELVTEAIKKLRVFRKRTLEEVKPVEDMEMSV</sequence>
<dbReference type="Gene3D" id="3.90.190.10">
    <property type="entry name" value="Protein tyrosine phosphatase superfamily"/>
    <property type="match status" value="1"/>
</dbReference>
<feature type="region of interest" description="Disordered" evidence="4">
    <location>
        <begin position="1"/>
        <end position="100"/>
    </location>
</feature>
<evidence type="ECO:0000313" key="8">
    <source>
        <dbReference type="Proteomes" id="UP000800235"/>
    </source>
</evidence>
<dbReference type="PROSITE" id="PS00383">
    <property type="entry name" value="TYR_PHOSPHATASE_1"/>
    <property type="match status" value="1"/>
</dbReference>
<proteinExistence type="inferred from homology"/>
<evidence type="ECO:0000259" key="5">
    <source>
        <dbReference type="PROSITE" id="PS50054"/>
    </source>
</evidence>
<gene>
    <name evidence="7" type="ORF">EJ08DRAFT_335761</name>
</gene>
<dbReference type="PANTHER" id="PTHR45961">
    <property type="entry name" value="IP21249P"/>
    <property type="match status" value="1"/>
</dbReference>
<dbReference type="Proteomes" id="UP000800235">
    <property type="component" value="Unassembled WGS sequence"/>
</dbReference>
<evidence type="ECO:0000256" key="4">
    <source>
        <dbReference type="SAM" id="MobiDB-lite"/>
    </source>
</evidence>
<evidence type="ECO:0000313" key="7">
    <source>
        <dbReference type="EMBL" id="KAF2435390.1"/>
    </source>
</evidence>
<dbReference type="InterPro" id="IPR000387">
    <property type="entry name" value="Tyr_Pase_dom"/>
</dbReference>
<feature type="compositionally biased region" description="Polar residues" evidence="4">
    <location>
        <begin position="1"/>
        <end position="15"/>
    </location>
</feature>
<protein>
    <recommendedName>
        <fullName evidence="9">Protein-tyrosine-phosphatase</fullName>
    </recommendedName>
</protein>
<dbReference type="InterPro" id="IPR000340">
    <property type="entry name" value="Dual-sp_phosphatase_cat-dom"/>
</dbReference>
<keyword evidence="2" id="KW-0378">Hydrolase</keyword>
<evidence type="ECO:0000256" key="2">
    <source>
        <dbReference type="ARBA" id="ARBA00022801"/>
    </source>
</evidence>
<reference evidence="7" key="1">
    <citation type="journal article" date="2020" name="Stud. Mycol.">
        <title>101 Dothideomycetes genomes: a test case for predicting lifestyles and emergence of pathogens.</title>
        <authorList>
            <person name="Haridas S."/>
            <person name="Albert R."/>
            <person name="Binder M."/>
            <person name="Bloem J."/>
            <person name="Labutti K."/>
            <person name="Salamov A."/>
            <person name="Andreopoulos B."/>
            <person name="Baker S."/>
            <person name="Barry K."/>
            <person name="Bills G."/>
            <person name="Bluhm B."/>
            <person name="Cannon C."/>
            <person name="Castanera R."/>
            <person name="Culley D."/>
            <person name="Daum C."/>
            <person name="Ezra D."/>
            <person name="Gonzalez J."/>
            <person name="Henrissat B."/>
            <person name="Kuo A."/>
            <person name="Liang C."/>
            <person name="Lipzen A."/>
            <person name="Lutzoni F."/>
            <person name="Magnuson J."/>
            <person name="Mondo S."/>
            <person name="Nolan M."/>
            <person name="Ohm R."/>
            <person name="Pangilinan J."/>
            <person name="Park H.-J."/>
            <person name="Ramirez L."/>
            <person name="Alfaro M."/>
            <person name="Sun H."/>
            <person name="Tritt A."/>
            <person name="Yoshinaga Y."/>
            <person name="Zwiers L.-H."/>
            <person name="Turgeon B."/>
            <person name="Goodwin S."/>
            <person name="Spatafora J."/>
            <person name="Crous P."/>
            <person name="Grigoriev I."/>
        </authorList>
    </citation>
    <scope>NUCLEOTIDE SEQUENCE</scope>
    <source>
        <strain evidence="7">CBS 130266</strain>
    </source>
</reference>
<dbReference type="OrthoDB" id="10252009at2759"/>
<organism evidence="7 8">
    <name type="scientific">Tothia fuscella</name>
    <dbReference type="NCBI Taxonomy" id="1048955"/>
    <lineage>
        <taxon>Eukaryota</taxon>
        <taxon>Fungi</taxon>
        <taxon>Dikarya</taxon>
        <taxon>Ascomycota</taxon>
        <taxon>Pezizomycotina</taxon>
        <taxon>Dothideomycetes</taxon>
        <taxon>Pleosporomycetidae</taxon>
        <taxon>Venturiales</taxon>
        <taxon>Cylindrosympodiaceae</taxon>
        <taxon>Tothia</taxon>
    </lineage>
</organism>
<feature type="compositionally biased region" description="Polar residues" evidence="4">
    <location>
        <begin position="89"/>
        <end position="100"/>
    </location>
</feature>
<feature type="domain" description="Tyrosine specific protein phosphatases" evidence="6">
    <location>
        <begin position="176"/>
        <end position="235"/>
    </location>
</feature>
<dbReference type="GO" id="GO:0004721">
    <property type="term" value="F:phosphoprotein phosphatase activity"/>
    <property type="evidence" value="ECO:0007669"/>
    <property type="project" value="UniProtKB-KW"/>
</dbReference>
<dbReference type="AlphaFoldDB" id="A0A9P4P149"/>
<evidence type="ECO:0000256" key="3">
    <source>
        <dbReference type="ARBA" id="ARBA00022912"/>
    </source>
</evidence>
<dbReference type="PROSITE" id="PS50054">
    <property type="entry name" value="TYR_PHOSPHATASE_DUAL"/>
    <property type="match status" value="1"/>
</dbReference>
<dbReference type="InterPro" id="IPR052103">
    <property type="entry name" value="Dual_spec_Phospatases"/>
</dbReference>
<evidence type="ECO:0000256" key="1">
    <source>
        <dbReference type="ARBA" id="ARBA00008601"/>
    </source>
</evidence>
<evidence type="ECO:0008006" key="9">
    <source>
        <dbReference type="Google" id="ProtNLM"/>
    </source>
</evidence>
<dbReference type="SUPFAM" id="SSF52799">
    <property type="entry name" value="(Phosphotyrosine protein) phosphatases II"/>
    <property type="match status" value="1"/>
</dbReference>
<comment type="caution">
    <text evidence="7">The sequence shown here is derived from an EMBL/GenBank/DDBJ whole genome shotgun (WGS) entry which is preliminary data.</text>
</comment>
<keyword evidence="3" id="KW-0904">Protein phosphatase</keyword>